<reference evidence="3 4" key="1">
    <citation type="submission" date="2014-02" db="EMBL/GenBank/DDBJ databases">
        <title>Whole genome sequence of Sphingobium chlorophenolicum NBRC 16172.</title>
        <authorList>
            <person name="Gan H.M."/>
            <person name="Gan H.Y."/>
            <person name="Chew T.H."/>
            <person name="Savka M.A."/>
        </authorList>
    </citation>
    <scope>NUCLEOTIDE SEQUENCE [LARGE SCALE GENOMIC DNA]</scope>
    <source>
        <strain evidence="3 4">NBRC 16172</strain>
    </source>
</reference>
<gene>
    <name evidence="3" type="ORF">BV95_03562</name>
</gene>
<dbReference type="Gene3D" id="1.10.10.10">
    <property type="entry name" value="Winged helix-like DNA-binding domain superfamily/Winged helix DNA-binding domain"/>
    <property type="match status" value="1"/>
</dbReference>
<feature type="domain" description="HTH luxR-type" evidence="2">
    <location>
        <begin position="1"/>
        <end position="67"/>
    </location>
</feature>
<dbReference type="Pfam" id="PF08281">
    <property type="entry name" value="Sigma70_r4_2"/>
    <property type="match status" value="1"/>
</dbReference>
<sequence>MLDDRIAKLSDVQKRCLRLAAEGRSSKEIAPLVGLTHQTVDQYLHRARVILRAENRRDAARIFAEIDRAVPFKQFELKTIGVEIHEDTGIFEEPVEQRQAPPKPLGLPPVGGLPNDLTRVQRLIAIGKIALFLTIIILAVIILFAAALDALSK</sequence>
<evidence type="ECO:0000259" key="2">
    <source>
        <dbReference type="PROSITE" id="PS50043"/>
    </source>
</evidence>
<comment type="caution">
    <text evidence="3">The sequence shown here is derived from an EMBL/GenBank/DDBJ whole genome shotgun (WGS) entry which is preliminary data.</text>
</comment>
<dbReference type="InterPro" id="IPR013249">
    <property type="entry name" value="RNA_pol_sigma70_r4_t2"/>
</dbReference>
<name>A0A081RAC2_SPHCR</name>
<dbReference type="RefSeq" id="WP_037455074.1">
    <property type="nucleotide sequence ID" value="NZ_JFHR01000050.1"/>
</dbReference>
<dbReference type="SMART" id="SM00421">
    <property type="entry name" value="HTH_LUXR"/>
    <property type="match status" value="1"/>
</dbReference>
<dbReference type="InterPro" id="IPR000792">
    <property type="entry name" value="Tscrpt_reg_LuxR_C"/>
</dbReference>
<dbReference type="SUPFAM" id="SSF46894">
    <property type="entry name" value="C-terminal effector domain of the bipartite response regulators"/>
    <property type="match status" value="1"/>
</dbReference>
<keyword evidence="1" id="KW-0472">Membrane</keyword>
<evidence type="ECO:0000256" key="1">
    <source>
        <dbReference type="SAM" id="Phobius"/>
    </source>
</evidence>
<dbReference type="OrthoDB" id="7501479at2"/>
<keyword evidence="1" id="KW-1133">Transmembrane helix</keyword>
<dbReference type="InterPro" id="IPR016032">
    <property type="entry name" value="Sig_transdc_resp-reg_C-effctor"/>
</dbReference>
<dbReference type="GO" id="GO:0006352">
    <property type="term" value="P:DNA-templated transcription initiation"/>
    <property type="evidence" value="ECO:0007669"/>
    <property type="project" value="InterPro"/>
</dbReference>
<dbReference type="GO" id="GO:0003677">
    <property type="term" value="F:DNA binding"/>
    <property type="evidence" value="ECO:0007669"/>
    <property type="project" value="InterPro"/>
</dbReference>
<evidence type="ECO:0000313" key="4">
    <source>
        <dbReference type="Proteomes" id="UP000028411"/>
    </source>
</evidence>
<proteinExistence type="predicted"/>
<keyword evidence="1" id="KW-0812">Transmembrane</keyword>
<feature type="transmembrane region" description="Helical" evidence="1">
    <location>
        <begin position="129"/>
        <end position="148"/>
    </location>
</feature>
<dbReference type="InterPro" id="IPR036388">
    <property type="entry name" value="WH-like_DNA-bd_sf"/>
</dbReference>
<dbReference type="PROSITE" id="PS50043">
    <property type="entry name" value="HTH_LUXR_2"/>
    <property type="match status" value="1"/>
</dbReference>
<organism evidence="3 4">
    <name type="scientific">Sphingobium chlorophenolicum</name>
    <dbReference type="NCBI Taxonomy" id="46429"/>
    <lineage>
        <taxon>Bacteria</taxon>
        <taxon>Pseudomonadati</taxon>
        <taxon>Pseudomonadota</taxon>
        <taxon>Alphaproteobacteria</taxon>
        <taxon>Sphingomonadales</taxon>
        <taxon>Sphingomonadaceae</taxon>
        <taxon>Sphingobium</taxon>
    </lineage>
</organism>
<evidence type="ECO:0000313" key="3">
    <source>
        <dbReference type="EMBL" id="KEQ52145.1"/>
    </source>
</evidence>
<protein>
    <submittedName>
        <fullName evidence="3">LuxR-family putative transcriptional regulator</fullName>
    </submittedName>
</protein>
<dbReference type="GO" id="GO:0016987">
    <property type="term" value="F:sigma factor activity"/>
    <property type="evidence" value="ECO:0007669"/>
    <property type="project" value="InterPro"/>
</dbReference>
<accession>A0A081RAC2</accession>
<dbReference type="Proteomes" id="UP000028411">
    <property type="component" value="Unassembled WGS sequence"/>
</dbReference>
<dbReference type="eggNOG" id="COG2771">
    <property type="taxonomic scope" value="Bacteria"/>
</dbReference>
<dbReference type="EMBL" id="JFHR01000050">
    <property type="protein sequence ID" value="KEQ52145.1"/>
    <property type="molecule type" value="Genomic_DNA"/>
</dbReference>
<dbReference type="AlphaFoldDB" id="A0A081RAC2"/>
<dbReference type="PATRIC" id="fig|46429.4.peg.3551"/>